<keyword evidence="2" id="KW-0433">Leucine-rich repeat</keyword>
<dbReference type="FunFam" id="3.80.10.10:FF:000383">
    <property type="entry name" value="Leucine-rich repeat receptor protein kinase EMS1"/>
    <property type="match status" value="1"/>
</dbReference>
<evidence type="ECO:0000256" key="7">
    <source>
        <dbReference type="ARBA" id="ARBA00023136"/>
    </source>
</evidence>
<keyword evidence="8" id="KW-0675">Receptor</keyword>
<feature type="transmembrane region" description="Helical" evidence="11">
    <location>
        <begin position="453"/>
        <end position="478"/>
    </location>
</feature>
<feature type="transmembrane region" description="Helical" evidence="11">
    <location>
        <begin position="380"/>
        <end position="399"/>
    </location>
</feature>
<evidence type="ECO:0000256" key="11">
    <source>
        <dbReference type="SAM" id="Phobius"/>
    </source>
</evidence>
<accession>A0A9W7EAW7</accession>
<keyword evidence="5" id="KW-0677">Repeat</keyword>
<keyword evidence="6 11" id="KW-1133">Transmembrane helix</keyword>
<dbReference type="GO" id="GO:0016020">
    <property type="term" value="C:membrane"/>
    <property type="evidence" value="ECO:0007669"/>
    <property type="project" value="UniProtKB-SubCell"/>
</dbReference>
<keyword evidence="7 11" id="KW-0472">Membrane</keyword>
<evidence type="ECO:0000256" key="5">
    <source>
        <dbReference type="ARBA" id="ARBA00022737"/>
    </source>
</evidence>
<gene>
    <name evidence="12" type="ORF">TrLO_g4351</name>
</gene>
<feature type="compositionally biased region" description="Low complexity" evidence="10">
    <location>
        <begin position="38"/>
        <end position="52"/>
    </location>
</feature>
<dbReference type="AlphaFoldDB" id="A0A9W7EAW7"/>
<comment type="caution">
    <text evidence="12">The sequence shown here is derived from an EMBL/GenBank/DDBJ whole genome shotgun (WGS) entry which is preliminary data.</text>
</comment>
<evidence type="ECO:0000256" key="4">
    <source>
        <dbReference type="ARBA" id="ARBA00022729"/>
    </source>
</evidence>
<name>A0A9W7EAW7_9STRA</name>
<dbReference type="Gene3D" id="3.80.10.10">
    <property type="entry name" value="Ribonuclease Inhibitor"/>
    <property type="match status" value="1"/>
</dbReference>
<proteinExistence type="predicted"/>
<feature type="region of interest" description="Disordered" evidence="10">
    <location>
        <begin position="1"/>
        <end position="86"/>
    </location>
</feature>
<evidence type="ECO:0000256" key="10">
    <source>
        <dbReference type="SAM" id="MobiDB-lite"/>
    </source>
</evidence>
<protein>
    <submittedName>
        <fullName evidence="12">Uncharacterized protein</fullName>
    </submittedName>
</protein>
<dbReference type="PANTHER" id="PTHR27000:SF679">
    <property type="entry name" value="OS01G0170300 PROTEIN"/>
    <property type="match status" value="1"/>
</dbReference>
<dbReference type="Proteomes" id="UP001165122">
    <property type="component" value="Unassembled WGS sequence"/>
</dbReference>
<dbReference type="Pfam" id="PF13855">
    <property type="entry name" value="LRR_8"/>
    <property type="match status" value="1"/>
</dbReference>
<organism evidence="12 13">
    <name type="scientific">Triparma laevis f. longispina</name>
    <dbReference type="NCBI Taxonomy" id="1714387"/>
    <lineage>
        <taxon>Eukaryota</taxon>
        <taxon>Sar</taxon>
        <taxon>Stramenopiles</taxon>
        <taxon>Ochrophyta</taxon>
        <taxon>Bolidophyceae</taxon>
        <taxon>Parmales</taxon>
        <taxon>Triparmaceae</taxon>
        <taxon>Triparma</taxon>
    </lineage>
</organism>
<dbReference type="InterPro" id="IPR032675">
    <property type="entry name" value="LRR_dom_sf"/>
</dbReference>
<evidence type="ECO:0000313" key="12">
    <source>
        <dbReference type="EMBL" id="GMH72257.1"/>
    </source>
</evidence>
<feature type="transmembrane region" description="Helical" evidence="11">
    <location>
        <begin position="336"/>
        <end position="359"/>
    </location>
</feature>
<feature type="transmembrane region" description="Helical" evidence="11">
    <location>
        <begin position="245"/>
        <end position="264"/>
    </location>
</feature>
<reference evidence="13" key="1">
    <citation type="journal article" date="2023" name="Commun. Biol.">
        <title>Genome analysis of Parmales, the sister group of diatoms, reveals the evolutionary specialization of diatoms from phago-mixotrophs to photoautotrophs.</title>
        <authorList>
            <person name="Ban H."/>
            <person name="Sato S."/>
            <person name="Yoshikawa S."/>
            <person name="Yamada K."/>
            <person name="Nakamura Y."/>
            <person name="Ichinomiya M."/>
            <person name="Sato N."/>
            <person name="Blanc-Mathieu R."/>
            <person name="Endo H."/>
            <person name="Kuwata A."/>
            <person name="Ogata H."/>
        </authorList>
    </citation>
    <scope>NUCLEOTIDE SEQUENCE [LARGE SCALE GENOMIC DNA]</scope>
    <source>
        <strain evidence="13">NIES 3700</strain>
    </source>
</reference>
<sequence>MAKVADFDHLLPPPSFEPTVGPGTPPTFQKHAVENAYSSPNTLTNTTPSSPSVHDSKTLKTNTEQEDNDDSCKQEENEEEEQDVNDQIGEQIEECGKGEDAGEAFEGGGEVLEKAGAKVAEQLLEMISIFINFLQNYALITMIDVSWPISFTWLTDWMYFFTFFWLDVDFNAGEAPAIVLGMSIAPVLVLCFDHGLFPTLTTKASDDDGSHVLGVGEKEERAMIRVVLISTVVIVLGMLPTELRFGLPLAVFGFFCILFFFTTIPHNKAVSKKIAKIKNKTTSAAITNTFKKINEAAMKLPFAKHLPKRKLFWKGFWPLIVLPLLVTVILNNNNYTGAIVSLWIAPLLWAIVDLMRLRYLKSVLYPSCRKMKLNYKLERVMVEFSFFIFFYSVVYLSGINACLKILRAGSEDVTREVAPNANQTNTTTTALLFNATTNNNNTTSSNDYETITILHPVTGLFGFLLLIGYTFIPLIVMFRCAKNVKNTLKSGNMYQTDLDAMAKRFRDEVDLSTTDVDVESGSPKKIVEQKSEIETNSFKFAVVGVLLSSFKENFWWWKVNQMLERGILACVIMLEWSPWIACATAGVGWIGCILARPYWSSEEVRADIIGRTATLLTVVAAAFIEYNELTGDELWLEILLNGSVLFTVLVLIKEIGPVRVVRSVRKFFKKLSRTKKLQGGKESINHMNREDIDDLTMAEFQQLSGEIQLALTLKFPQNWVIIDFWQEQVPAESPNKLTGDVKVLVQCAEAMNSGEALVWYSIVTKRFVFIRDHTSADAVEQRVFSVNWSDQNLSGQVPAELFNQLPRLTQLNLKKNEVSYWKKDVQGLQRLGLHNVGLGITEEINTLIECAKSLGRDADFVMESLTTPTFKRSVKANDEGRIRLVKWPNSDLIGELPEQFFVLSSLEELCLDRNKLQGHLPESIGWLVNLEYLDLSDNRFTGVIPAAIGWLVKLNHLCLEGNSFSGALPVELALLKDLRILDVCNNYFEHTPGGVVHVPEELTAITRHFTGSTENYFKYANK</sequence>
<evidence type="ECO:0000256" key="3">
    <source>
        <dbReference type="ARBA" id="ARBA00022692"/>
    </source>
</evidence>
<feature type="transmembrane region" description="Helical" evidence="11">
    <location>
        <begin position="178"/>
        <end position="201"/>
    </location>
</feature>
<evidence type="ECO:0000256" key="8">
    <source>
        <dbReference type="ARBA" id="ARBA00023170"/>
    </source>
</evidence>
<dbReference type="InterPro" id="IPR001611">
    <property type="entry name" value="Leu-rich_rpt"/>
</dbReference>
<keyword evidence="13" id="KW-1185">Reference proteome</keyword>
<feature type="transmembrane region" description="Helical" evidence="11">
    <location>
        <begin position="311"/>
        <end position="330"/>
    </location>
</feature>
<keyword evidence="9" id="KW-0325">Glycoprotein</keyword>
<dbReference type="PANTHER" id="PTHR27000">
    <property type="entry name" value="LEUCINE-RICH REPEAT RECEPTOR-LIKE PROTEIN KINASE FAMILY PROTEIN-RELATED"/>
    <property type="match status" value="1"/>
</dbReference>
<keyword evidence="4" id="KW-0732">Signal</keyword>
<evidence type="ECO:0000313" key="13">
    <source>
        <dbReference type="Proteomes" id="UP001165122"/>
    </source>
</evidence>
<evidence type="ECO:0000256" key="1">
    <source>
        <dbReference type="ARBA" id="ARBA00004167"/>
    </source>
</evidence>
<dbReference type="SUPFAM" id="SSF52058">
    <property type="entry name" value="L domain-like"/>
    <property type="match status" value="1"/>
</dbReference>
<feature type="transmembrane region" description="Helical" evidence="11">
    <location>
        <begin position="576"/>
        <end position="596"/>
    </location>
</feature>
<evidence type="ECO:0000256" key="6">
    <source>
        <dbReference type="ARBA" id="ARBA00022989"/>
    </source>
</evidence>
<comment type="subcellular location">
    <subcellularLocation>
        <location evidence="1">Membrane</location>
        <topology evidence="1">Single-pass membrane protein</topology>
    </subcellularLocation>
</comment>
<evidence type="ECO:0000256" key="2">
    <source>
        <dbReference type="ARBA" id="ARBA00022614"/>
    </source>
</evidence>
<feature type="transmembrane region" description="Helical" evidence="11">
    <location>
        <begin position="222"/>
        <end position="239"/>
    </location>
</feature>
<dbReference type="EMBL" id="BRXW01000651">
    <property type="protein sequence ID" value="GMH72257.1"/>
    <property type="molecule type" value="Genomic_DNA"/>
</dbReference>
<evidence type="ECO:0000256" key="9">
    <source>
        <dbReference type="ARBA" id="ARBA00023180"/>
    </source>
</evidence>
<keyword evidence="3 11" id="KW-0812">Transmembrane</keyword>
<dbReference type="OrthoDB" id="203703at2759"/>